<dbReference type="PANTHER" id="PTHR46305:SF3">
    <property type="entry name" value="NADPH:QUINONE OXIDOREDUCTASE MDAB"/>
    <property type="match status" value="1"/>
</dbReference>
<comment type="cofactor">
    <cofactor evidence="1">
        <name>FAD</name>
        <dbReference type="ChEBI" id="CHEBI:57692"/>
    </cofactor>
</comment>
<dbReference type="AlphaFoldDB" id="A0A1W6BXR3"/>
<evidence type="ECO:0000256" key="2">
    <source>
        <dbReference type="ARBA" id="ARBA00022630"/>
    </source>
</evidence>
<name>A0A1W6BXR3_9BACT</name>
<dbReference type="RefSeq" id="WP_027305371.1">
    <property type="nucleotide sequence ID" value="NZ_CP020867.1"/>
</dbReference>
<feature type="domain" description="Flavodoxin-like fold" evidence="5">
    <location>
        <begin position="3"/>
        <end position="188"/>
    </location>
</feature>
<dbReference type="eggNOG" id="COG2249">
    <property type="taxonomic scope" value="Bacteria"/>
</dbReference>
<dbReference type="STRING" id="1121267.CCUN_1281"/>
<accession>A0A1W6BXR3</accession>
<dbReference type="EMBL" id="CP020867">
    <property type="protein sequence ID" value="ARJ56871.1"/>
    <property type="molecule type" value="Genomic_DNA"/>
</dbReference>
<keyword evidence="3" id="KW-0274">FAD</keyword>
<dbReference type="KEGG" id="ccun:CCUN_1281"/>
<dbReference type="Pfam" id="PF02525">
    <property type="entry name" value="Flavodoxin_2"/>
    <property type="match status" value="1"/>
</dbReference>
<dbReference type="InterPro" id="IPR029039">
    <property type="entry name" value="Flavoprotein-like_sf"/>
</dbReference>
<gene>
    <name evidence="6" type="ORF">CCUN_1281</name>
</gene>
<dbReference type="PANTHER" id="PTHR46305">
    <property type="match status" value="1"/>
</dbReference>
<dbReference type="InterPro" id="IPR003680">
    <property type="entry name" value="Flavodoxin_fold"/>
</dbReference>
<evidence type="ECO:0000313" key="6">
    <source>
        <dbReference type="EMBL" id="ARJ56871.1"/>
    </source>
</evidence>
<evidence type="ECO:0000259" key="5">
    <source>
        <dbReference type="Pfam" id="PF02525"/>
    </source>
</evidence>
<protein>
    <submittedName>
        <fullName evidence="6">Flavodoxin-like fold domain protein, putative NAD(P)H (Quinone) dehydrogenase/reductase</fullName>
    </submittedName>
</protein>
<dbReference type="OrthoDB" id="9798454at2"/>
<dbReference type="Proteomes" id="UP000192902">
    <property type="component" value="Chromosome"/>
</dbReference>
<evidence type="ECO:0000256" key="4">
    <source>
        <dbReference type="ARBA" id="ARBA00037981"/>
    </source>
</evidence>
<keyword evidence="2" id="KW-0285">Flavoprotein</keyword>
<dbReference type="Gene3D" id="3.40.50.360">
    <property type="match status" value="1"/>
</dbReference>
<evidence type="ECO:0000256" key="1">
    <source>
        <dbReference type="ARBA" id="ARBA00001974"/>
    </source>
</evidence>
<proteinExistence type="inferred from homology"/>
<dbReference type="InterPro" id="IPR052397">
    <property type="entry name" value="NADPH-QR_MdaB"/>
</dbReference>
<sequence>MAKIYILNGAKKFGNSFRRLNDTLCELAKETLSQMGHEVKEVVIDKGYDAQQEVQNIAWADYLIYQFPAWWMGEPWIVKKYIDEVYLAAHGVLFSGDGRSREDLSKKYGSGGLAHNKAYMLCSTWNAPLEAFEDKNQFFEGKGVDYTLTHLHKAHEFLAMQKLPSFMCNDVVKNPQIDAYKKAYKEHLQKVFKK</sequence>
<evidence type="ECO:0000256" key="3">
    <source>
        <dbReference type="ARBA" id="ARBA00022827"/>
    </source>
</evidence>
<dbReference type="SUPFAM" id="SSF52218">
    <property type="entry name" value="Flavoproteins"/>
    <property type="match status" value="1"/>
</dbReference>
<comment type="similarity">
    <text evidence="4">Belongs to the oxidoreductase MdaB family.</text>
</comment>
<reference evidence="6 7" key="1">
    <citation type="submission" date="2017-04" db="EMBL/GenBank/DDBJ databases">
        <title>Complete genome sequence of the Campylobacter cuniculorum type strain LMG24588.</title>
        <authorList>
            <person name="Miller W.G."/>
            <person name="Yee E."/>
            <person name="Revez J."/>
            <person name="Bono J.L."/>
            <person name="Rossi M."/>
        </authorList>
    </citation>
    <scope>NUCLEOTIDE SEQUENCE [LARGE SCALE GENOMIC DNA]</scope>
    <source>
        <strain evidence="6 7">LMG 24588</strain>
    </source>
</reference>
<organism evidence="6 7">
    <name type="scientific">Campylobacter cuniculorum DSM 23162 = LMG 24588</name>
    <dbReference type="NCBI Taxonomy" id="1121267"/>
    <lineage>
        <taxon>Bacteria</taxon>
        <taxon>Pseudomonadati</taxon>
        <taxon>Campylobacterota</taxon>
        <taxon>Epsilonproteobacteria</taxon>
        <taxon>Campylobacterales</taxon>
        <taxon>Campylobacteraceae</taxon>
        <taxon>Campylobacter</taxon>
    </lineage>
</organism>
<evidence type="ECO:0000313" key="7">
    <source>
        <dbReference type="Proteomes" id="UP000192902"/>
    </source>
</evidence>